<feature type="non-terminal residue" evidence="2">
    <location>
        <position position="1"/>
    </location>
</feature>
<feature type="compositionally biased region" description="Low complexity" evidence="1">
    <location>
        <begin position="125"/>
        <end position="138"/>
    </location>
</feature>
<proteinExistence type="predicted"/>
<feature type="region of interest" description="Disordered" evidence="1">
    <location>
        <begin position="315"/>
        <end position="339"/>
    </location>
</feature>
<feature type="compositionally biased region" description="Polar residues" evidence="1">
    <location>
        <begin position="146"/>
        <end position="155"/>
    </location>
</feature>
<organism evidence="2">
    <name type="scientific">Tanacetum cinerariifolium</name>
    <name type="common">Dalmatian daisy</name>
    <name type="synonym">Chrysanthemum cinerariifolium</name>
    <dbReference type="NCBI Taxonomy" id="118510"/>
    <lineage>
        <taxon>Eukaryota</taxon>
        <taxon>Viridiplantae</taxon>
        <taxon>Streptophyta</taxon>
        <taxon>Embryophyta</taxon>
        <taxon>Tracheophyta</taxon>
        <taxon>Spermatophyta</taxon>
        <taxon>Magnoliopsida</taxon>
        <taxon>eudicotyledons</taxon>
        <taxon>Gunneridae</taxon>
        <taxon>Pentapetalae</taxon>
        <taxon>asterids</taxon>
        <taxon>campanulids</taxon>
        <taxon>Asterales</taxon>
        <taxon>Asteraceae</taxon>
        <taxon>Asteroideae</taxon>
        <taxon>Anthemideae</taxon>
        <taxon>Anthemidinae</taxon>
        <taxon>Tanacetum</taxon>
    </lineage>
</organism>
<dbReference type="EMBL" id="BKCJ010207676">
    <property type="protein sequence ID" value="GEY76632.1"/>
    <property type="molecule type" value="Genomic_DNA"/>
</dbReference>
<sequence>GVGWCDDDDDDGKVVRGVVRGGCDDGVRIGGDDKDGGVACVGWSGGRKLAGFDDGAGNRESERWTRRPPVTLFRLREAVPFGRPYCTRPNGPRRLLTARKRVGPLPARRLARRYVSPRSSDHHSSSSSPSSGSAPVHSLGFVASDQAHSGPSTRIASPRLDYPPVRAPRRSEAFRRWCAALLSSFYPPTTSESSSGDSLGRPRHSSSYSSRPSRKRCRSLADSVPSSTPVTASLAPTRADLLPPRKRYKDSYSPETSMEQDTEIDTTETKDGRELAIVDGDDVRDQVEVDPRDDREEFEASAGDTVVLRIDSRSVPRVDEEIVEPVGGDSSSSSGTRDV</sequence>
<dbReference type="AlphaFoldDB" id="A0A699HU35"/>
<name>A0A699HU35_TANCI</name>
<evidence type="ECO:0000256" key="1">
    <source>
        <dbReference type="SAM" id="MobiDB-lite"/>
    </source>
</evidence>
<reference evidence="2" key="1">
    <citation type="journal article" date="2019" name="Sci. Rep.">
        <title>Draft genome of Tanacetum cinerariifolium, the natural source of mosquito coil.</title>
        <authorList>
            <person name="Yamashiro T."/>
            <person name="Shiraishi A."/>
            <person name="Satake H."/>
            <person name="Nakayama K."/>
        </authorList>
    </citation>
    <scope>NUCLEOTIDE SEQUENCE</scope>
</reference>
<feature type="region of interest" description="Disordered" evidence="1">
    <location>
        <begin position="90"/>
        <end position="165"/>
    </location>
</feature>
<feature type="compositionally biased region" description="Low complexity" evidence="1">
    <location>
        <begin position="330"/>
        <end position="339"/>
    </location>
</feature>
<feature type="region of interest" description="Disordered" evidence="1">
    <location>
        <begin position="188"/>
        <end position="272"/>
    </location>
</feature>
<evidence type="ECO:0000313" key="2">
    <source>
        <dbReference type="EMBL" id="GEY76632.1"/>
    </source>
</evidence>
<protein>
    <submittedName>
        <fullName evidence="2">Uncharacterized protein</fullName>
    </submittedName>
</protein>
<gene>
    <name evidence="2" type="ORF">Tci_448606</name>
</gene>
<comment type="caution">
    <text evidence="2">The sequence shown here is derived from an EMBL/GenBank/DDBJ whole genome shotgun (WGS) entry which is preliminary data.</text>
</comment>
<accession>A0A699HU35</accession>
<feature type="compositionally biased region" description="Polar residues" evidence="1">
    <location>
        <begin position="188"/>
        <end position="197"/>
    </location>
</feature>